<gene>
    <name evidence="3" type="ORF">L248_2241</name>
</gene>
<name>U4TPA0_9LACO</name>
<feature type="compositionally biased region" description="Pro residues" evidence="2">
    <location>
        <begin position="331"/>
        <end position="340"/>
    </location>
</feature>
<dbReference type="PANTHER" id="PTHR45615:SF80">
    <property type="entry name" value="GRIP DOMAIN-CONTAINING PROTEIN"/>
    <property type="match status" value="1"/>
</dbReference>
<dbReference type="Proteomes" id="UP000030647">
    <property type="component" value="Unassembled WGS sequence"/>
</dbReference>
<dbReference type="STRING" id="1231336.L248_2241"/>
<feature type="compositionally biased region" description="Polar residues" evidence="2">
    <location>
        <begin position="342"/>
        <end position="355"/>
    </location>
</feature>
<accession>U4TPA0</accession>
<keyword evidence="4" id="KW-1185">Reference proteome</keyword>
<feature type="region of interest" description="Disordered" evidence="2">
    <location>
        <begin position="298"/>
        <end position="361"/>
    </location>
</feature>
<feature type="coiled-coil region" evidence="1">
    <location>
        <begin position="165"/>
        <end position="272"/>
    </location>
</feature>
<evidence type="ECO:0000313" key="3">
    <source>
        <dbReference type="EMBL" id="ERL63723.1"/>
    </source>
</evidence>
<feature type="compositionally biased region" description="Low complexity" evidence="2">
    <location>
        <begin position="303"/>
        <end position="323"/>
    </location>
</feature>
<dbReference type="HOGENOM" id="CLU_418447_0_0_9"/>
<evidence type="ECO:0000256" key="1">
    <source>
        <dbReference type="SAM" id="Coils"/>
    </source>
</evidence>
<protein>
    <submittedName>
        <fullName evidence="3">Uncharacterized protein</fullName>
    </submittedName>
</protein>
<feature type="coiled-coil region" evidence="1">
    <location>
        <begin position="3"/>
        <end position="66"/>
    </location>
</feature>
<dbReference type="PANTHER" id="PTHR45615">
    <property type="entry name" value="MYOSIN HEAVY CHAIN, NON-MUSCLE"/>
    <property type="match status" value="1"/>
</dbReference>
<dbReference type="AlphaFoldDB" id="U4TPA0"/>
<evidence type="ECO:0000256" key="2">
    <source>
        <dbReference type="SAM" id="MobiDB-lite"/>
    </source>
</evidence>
<dbReference type="EMBL" id="KI271617">
    <property type="protein sequence ID" value="ERL63723.1"/>
    <property type="molecule type" value="Genomic_DNA"/>
</dbReference>
<evidence type="ECO:0000313" key="4">
    <source>
        <dbReference type="Proteomes" id="UP000030647"/>
    </source>
</evidence>
<keyword evidence="1" id="KW-0175">Coiled coil</keyword>
<reference evidence="4" key="1">
    <citation type="journal article" date="2013" name="Genome Announc.">
        <title>Whole-Genome Sequencing of Lactobacillus shenzhenensis Strain LY-73T.</title>
        <authorList>
            <person name="Lin Z."/>
            <person name="Liu Z."/>
            <person name="Yang R."/>
            <person name="Zou Y."/>
            <person name="Wan D."/>
            <person name="Chen J."/>
            <person name="Guo M."/>
            <person name="Zhao J."/>
            <person name="Fang C."/>
            <person name="Yang R."/>
            <person name="Liu F."/>
        </authorList>
    </citation>
    <scope>NUCLEOTIDE SEQUENCE [LARGE SCALE GENOMIC DNA]</scope>
    <source>
        <strain evidence="4">LY-73</strain>
    </source>
</reference>
<proteinExistence type="predicted"/>
<dbReference type="eggNOG" id="COG1196">
    <property type="taxonomic scope" value="Bacteria"/>
</dbReference>
<organism evidence="3 4">
    <name type="scientific">Schleiferilactobacillus shenzhenensis LY-73</name>
    <dbReference type="NCBI Taxonomy" id="1231336"/>
    <lineage>
        <taxon>Bacteria</taxon>
        <taxon>Bacillati</taxon>
        <taxon>Bacillota</taxon>
        <taxon>Bacilli</taxon>
        <taxon>Lactobacillales</taxon>
        <taxon>Lactobacillaceae</taxon>
        <taxon>Schleiferilactobacillus</taxon>
    </lineage>
</organism>
<sequence length="655" mass="72422">MNAQDELNQIEATLHQLAQERERATQHMGSQADQLQRAADKFEQTLQAASEKIDDQLDRLNKLADANQQAGAGLSDDIAGDQQAIDEPPDFDGQITALQDKIDDINRTTIPDQQQALQPLLNEQKDQRHQQALLQDKLKDIVAQENEIAIKIRKAKNLHDMIAITADEQGNIDDLRNEREDLTGQIDDIKATLQDGQADINDVNKQIEAARDQIKTWDTQRGQLEEAKRRRPAQVARLKSHIAQLEKRQEELSKMADAIDRQRQKAQDTQNTLSAQMAAIQPLLNVLSKDVAGMDTLDSTKTKPVSPAAAVSSRPAASKPAPSRYHRAPVIPLPSTPVPAAPTSNDATARPSRQVTPPAVPVTGQRPAAIVFPMLPKDPAHITMFRAVVNHLLQAGEHQFRLYTTAYEEEDQNRLKRLLDGLHIEVSALTWTNMYTALRQTDRPAAAPAQLNLQPDWHTQPTPDNSTVEYLDSHNQLMARVQYRTTGQVRLVTYFNPGEAERRDFWDLAGHIAVTQSINTATGHVTNENFYRTDGTVVLIKEYSEGGEHIHVLDEQRNVVQELDSDAALAAWWLGENLPADSNVIAEANAGLMLSTALQERSDLQLVPILTAATAPRLWAEILGGQLTIPAAYVSDANLLAAAQTTLPGIDVSTL</sequence>
<dbReference type="Gene3D" id="1.10.287.1490">
    <property type="match status" value="1"/>
</dbReference>